<sequence>MPDAAGEDAWMPHRARDTVTLRDVAAEAGVSLATASRALGGGRSVAPENARKVLEAATRLRYTVDASARAMNRGSDAIALIADDLATPAVAAVVAAMERQARTVDAFVTVSSTRGLPELQAATIRNLAGFRPRALVLTSTRISQDPAETRVLDELLAFERNGGRVILYGSGSVHLPFDAIAVDDRGSARLMGEYLARTGHRRVIILAGTRERAYAAARTSGYVEGLLAAGADVQDIRIVNCAVSRQGGFDATAQLIREGLGGTDVLVAINDTVAIGVLSACRAAGIDVPGQVSVTGFDDVPLARDLTPRLTTVALPFTEIGIRAIEMAMRERPSEPVRETFRGTLTVRGSTSG</sequence>
<dbReference type="SUPFAM" id="SSF53822">
    <property type="entry name" value="Periplasmic binding protein-like I"/>
    <property type="match status" value="1"/>
</dbReference>
<dbReference type="InterPro" id="IPR028082">
    <property type="entry name" value="Peripla_BP_I"/>
</dbReference>
<dbReference type="SMART" id="SM00354">
    <property type="entry name" value="HTH_LACI"/>
    <property type="match status" value="1"/>
</dbReference>
<dbReference type="PROSITE" id="PS00356">
    <property type="entry name" value="HTH_LACI_1"/>
    <property type="match status" value="1"/>
</dbReference>
<dbReference type="Pfam" id="PF13377">
    <property type="entry name" value="Peripla_BP_3"/>
    <property type="match status" value="1"/>
</dbReference>
<proteinExistence type="predicted"/>
<dbReference type="Proteomes" id="UP001595867">
    <property type="component" value="Unassembled WGS sequence"/>
</dbReference>
<gene>
    <name evidence="5" type="ORF">ACFO0C_15990</name>
</gene>
<dbReference type="Pfam" id="PF00356">
    <property type="entry name" value="LacI"/>
    <property type="match status" value="1"/>
</dbReference>
<evidence type="ECO:0000313" key="5">
    <source>
        <dbReference type="EMBL" id="MFC4066435.1"/>
    </source>
</evidence>
<dbReference type="GO" id="GO:0003677">
    <property type="term" value="F:DNA binding"/>
    <property type="evidence" value="ECO:0007669"/>
    <property type="project" value="UniProtKB-KW"/>
</dbReference>
<dbReference type="PANTHER" id="PTHR30146">
    <property type="entry name" value="LACI-RELATED TRANSCRIPTIONAL REPRESSOR"/>
    <property type="match status" value="1"/>
</dbReference>
<dbReference type="RefSeq" id="WP_378067403.1">
    <property type="nucleotide sequence ID" value="NZ_JBHSBL010000015.1"/>
</dbReference>
<dbReference type="InterPro" id="IPR000843">
    <property type="entry name" value="HTH_LacI"/>
</dbReference>
<dbReference type="Gene3D" id="3.40.50.2300">
    <property type="match status" value="2"/>
</dbReference>
<dbReference type="Gene3D" id="1.10.260.40">
    <property type="entry name" value="lambda repressor-like DNA-binding domains"/>
    <property type="match status" value="1"/>
</dbReference>
<evidence type="ECO:0000256" key="3">
    <source>
        <dbReference type="ARBA" id="ARBA00023163"/>
    </source>
</evidence>
<keyword evidence="3" id="KW-0804">Transcription</keyword>
<dbReference type="CDD" id="cd01392">
    <property type="entry name" value="HTH_LacI"/>
    <property type="match status" value="1"/>
</dbReference>
<keyword evidence="6" id="KW-1185">Reference proteome</keyword>
<comment type="caution">
    <text evidence="5">The sequence shown here is derived from an EMBL/GenBank/DDBJ whole genome shotgun (WGS) entry which is preliminary data.</text>
</comment>
<organism evidence="5 6">
    <name type="scientific">Actinoplanes subglobosus</name>
    <dbReference type="NCBI Taxonomy" id="1547892"/>
    <lineage>
        <taxon>Bacteria</taxon>
        <taxon>Bacillati</taxon>
        <taxon>Actinomycetota</taxon>
        <taxon>Actinomycetes</taxon>
        <taxon>Micromonosporales</taxon>
        <taxon>Micromonosporaceae</taxon>
        <taxon>Actinoplanes</taxon>
    </lineage>
</organism>
<dbReference type="PANTHER" id="PTHR30146:SF153">
    <property type="entry name" value="LACTOSE OPERON REPRESSOR"/>
    <property type="match status" value="1"/>
</dbReference>
<dbReference type="EMBL" id="JBHSBL010000015">
    <property type="protein sequence ID" value="MFC4066435.1"/>
    <property type="molecule type" value="Genomic_DNA"/>
</dbReference>
<evidence type="ECO:0000256" key="1">
    <source>
        <dbReference type="ARBA" id="ARBA00023015"/>
    </source>
</evidence>
<evidence type="ECO:0000259" key="4">
    <source>
        <dbReference type="PROSITE" id="PS50932"/>
    </source>
</evidence>
<keyword evidence="2 5" id="KW-0238">DNA-binding</keyword>
<dbReference type="CDD" id="cd06267">
    <property type="entry name" value="PBP1_LacI_sugar_binding-like"/>
    <property type="match status" value="1"/>
</dbReference>
<keyword evidence="1" id="KW-0805">Transcription regulation</keyword>
<name>A0ABV8IXJ4_9ACTN</name>
<evidence type="ECO:0000256" key="2">
    <source>
        <dbReference type="ARBA" id="ARBA00023125"/>
    </source>
</evidence>
<dbReference type="SUPFAM" id="SSF47413">
    <property type="entry name" value="lambda repressor-like DNA-binding domains"/>
    <property type="match status" value="1"/>
</dbReference>
<reference evidence="6" key="1">
    <citation type="journal article" date="2019" name="Int. J. Syst. Evol. Microbiol.">
        <title>The Global Catalogue of Microorganisms (GCM) 10K type strain sequencing project: providing services to taxonomists for standard genome sequencing and annotation.</title>
        <authorList>
            <consortium name="The Broad Institute Genomics Platform"/>
            <consortium name="The Broad Institute Genome Sequencing Center for Infectious Disease"/>
            <person name="Wu L."/>
            <person name="Ma J."/>
        </authorList>
    </citation>
    <scope>NUCLEOTIDE SEQUENCE [LARGE SCALE GENOMIC DNA]</scope>
    <source>
        <strain evidence="6">TBRC 5832</strain>
    </source>
</reference>
<dbReference type="InterPro" id="IPR010982">
    <property type="entry name" value="Lambda_DNA-bd_dom_sf"/>
</dbReference>
<dbReference type="PROSITE" id="PS50932">
    <property type="entry name" value="HTH_LACI_2"/>
    <property type="match status" value="1"/>
</dbReference>
<dbReference type="InterPro" id="IPR046335">
    <property type="entry name" value="LacI/GalR-like_sensor"/>
</dbReference>
<evidence type="ECO:0000313" key="6">
    <source>
        <dbReference type="Proteomes" id="UP001595867"/>
    </source>
</evidence>
<protein>
    <submittedName>
        <fullName evidence="5">LacI family DNA-binding transcriptional regulator</fullName>
    </submittedName>
</protein>
<accession>A0ABV8IXJ4</accession>
<feature type="domain" description="HTH lacI-type" evidence="4">
    <location>
        <begin position="19"/>
        <end position="73"/>
    </location>
</feature>